<accession>A0A5C6WVF2</accession>
<protein>
    <recommendedName>
        <fullName evidence="1">YchJ-like middle NTF2-like domain-containing protein</fullName>
    </recommendedName>
</protein>
<evidence type="ECO:0000259" key="1">
    <source>
        <dbReference type="Pfam" id="PF17775"/>
    </source>
</evidence>
<name>A0A5C6WVF2_9DELT</name>
<gene>
    <name evidence="2" type="ORF">FRC96_16555</name>
</gene>
<dbReference type="InterPro" id="IPR048469">
    <property type="entry name" value="YchJ-like_M"/>
</dbReference>
<comment type="caution">
    <text evidence="2">The sequence shown here is derived from an EMBL/GenBank/DDBJ whole genome shotgun (WGS) entry which is preliminary data.</text>
</comment>
<dbReference type="OrthoDB" id="21421at2"/>
<proteinExistence type="predicted"/>
<feature type="domain" description="YchJ-like middle NTF2-like" evidence="1">
    <location>
        <begin position="30"/>
        <end position="139"/>
    </location>
</feature>
<reference evidence="2 3" key="1">
    <citation type="submission" date="2019-08" db="EMBL/GenBank/DDBJ databases">
        <title>Bradymonadales sp. TMQ2.</title>
        <authorList>
            <person name="Liang Q."/>
        </authorList>
    </citation>
    <scope>NUCLEOTIDE SEQUENCE [LARGE SCALE GENOMIC DNA]</scope>
    <source>
        <strain evidence="2 3">TMQ2</strain>
    </source>
</reference>
<dbReference type="PANTHER" id="PTHR33747:SF1">
    <property type="entry name" value="ADENYLATE CYCLASE-ASSOCIATED CAP C-TERMINAL DOMAIN-CONTAINING PROTEIN"/>
    <property type="match status" value="1"/>
</dbReference>
<evidence type="ECO:0000313" key="3">
    <source>
        <dbReference type="Proteomes" id="UP000321046"/>
    </source>
</evidence>
<dbReference type="RefSeq" id="WP_146976058.1">
    <property type="nucleotide sequence ID" value="NZ_VOSL01000113.1"/>
</dbReference>
<organism evidence="2 3">
    <name type="scientific">Lujinxingia vulgaris</name>
    <dbReference type="NCBI Taxonomy" id="2600176"/>
    <lineage>
        <taxon>Bacteria</taxon>
        <taxon>Deltaproteobacteria</taxon>
        <taxon>Bradymonadales</taxon>
        <taxon>Lujinxingiaceae</taxon>
        <taxon>Lujinxingia</taxon>
    </lineage>
</organism>
<dbReference type="SUPFAM" id="SSF54427">
    <property type="entry name" value="NTF2-like"/>
    <property type="match status" value="1"/>
</dbReference>
<dbReference type="Proteomes" id="UP000321046">
    <property type="component" value="Unassembled WGS sequence"/>
</dbReference>
<dbReference type="PANTHER" id="PTHR33747">
    <property type="entry name" value="UPF0225 PROTEIN SCO1677"/>
    <property type="match status" value="1"/>
</dbReference>
<dbReference type="AlphaFoldDB" id="A0A5C6WVF2"/>
<dbReference type="Pfam" id="PF17775">
    <property type="entry name" value="YchJ_M-like"/>
    <property type="match status" value="1"/>
</dbReference>
<sequence>MRRRTCPCSSGKPTAICCGKLHRGLPASAPEELMRSRFSAFALGQVDYLIATTDPEGPRANPDRAAWRRELLSYCKATDFVELNILSTEWELGEPEGYVTFKVTLVQDGMPFSFVERSHFVRRADPAKKGAERWYYVDGEELEDVEIKA</sequence>
<dbReference type="InterPro" id="IPR032710">
    <property type="entry name" value="NTF2-like_dom_sf"/>
</dbReference>
<dbReference type="EMBL" id="VOSL01000113">
    <property type="protein sequence ID" value="TXD32733.1"/>
    <property type="molecule type" value="Genomic_DNA"/>
</dbReference>
<dbReference type="Gene3D" id="3.10.450.50">
    <property type="match status" value="1"/>
</dbReference>
<evidence type="ECO:0000313" key="2">
    <source>
        <dbReference type="EMBL" id="TXD32733.1"/>
    </source>
</evidence>